<evidence type="ECO:0000313" key="8">
    <source>
        <dbReference type="Proteomes" id="UP001165082"/>
    </source>
</evidence>
<accession>A0A9W7G1Z5</accession>
<feature type="region of interest" description="Disordered" evidence="5">
    <location>
        <begin position="63"/>
        <end position="82"/>
    </location>
</feature>
<dbReference type="Proteomes" id="UP001165082">
    <property type="component" value="Unassembled WGS sequence"/>
</dbReference>
<dbReference type="InterPro" id="IPR051598">
    <property type="entry name" value="TSUP/Inactive_protease-like"/>
</dbReference>
<evidence type="ECO:0000256" key="1">
    <source>
        <dbReference type="ARBA" id="ARBA00004141"/>
    </source>
</evidence>
<name>A0A9W7G1Z5_9STRA</name>
<feature type="transmembrane region" description="Helical" evidence="6">
    <location>
        <begin position="128"/>
        <end position="146"/>
    </location>
</feature>
<sequence>MESLCTDAAIIALGGLFMSPLGVRVGKRFNSDQLKRLMGVFMMVVGPTVPMRGHLEKSMSAEKDDEFAESLTSPPSTIPSSPQARLPQVFTIGLFAGFSAGLFGVGGGAIVVPALALVGNPSIPTYSYTDILATSLLSMSLPAMLATYKQRELVIWKLSGYLSAGSAAGGAITARMVESLKGADKEVLEDRLRYLFAGVLVVLGARMARTPIKSIRKNL</sequence>
<evidence type="ECO:0000313" key="7">
    <source>
        <dbReference type="EMBL" id="GMI28564.1"/>
    </source>
</evidence>
<feature type="transmembrane region" description="Helical" evidence="6">
    <location>
        <begin position="158"/>
        <end position="177"/>
    </location>
</feature>
<comment type="subcellular location">
    <subcellularLocation>
        <location evidence="1">Membrane</location>
        <topology evidence="1">Multi-pass membrane protein</topology>
    </subcellularLocation>
</comment>
<comment type="caution">
    <text evidence="7">The sequence shown here is derived from an EMBL/GenBank/DDBJ whole genome shotgun (WGS) entry which is preliminary data.</text>
</comment>
<evidence type="ECO:0000256" key="3">
    <source>
        <dbReference type="ARBA" id="ARBA00022989"/>
    </source>
</evidence>
<evidence type="ECO:0000256" key="2">
    <source>
        <dbReference type="ARBA" id="ARBA00022692"/>
    </source>
</evidence>
<keyword evidence="8" id="KW-1185">Reference proteome</keyword>
<evidence type="ECO:0000256" key="5">
    <source>
        <dbReference type="SAM" id="MobiDB-lite"/>
    </source>
</evidence>
<feature type="compositionally biased region" description="Low complexity" evidence="5">
    <location>
        <begin position="72"/>
        <end position="82"/>
    </location>
</feature>
<dbReference type="EMBL" id="BRXZ01008602">
    <property type="protein sequence ID" value="GMI28564.1"/>
    <property type="molecule type" value="Genomic_DNA"/>
</dbReference>
<dbReference type="GO" id="GO:0016020">
    <property type="term" value="C:membrane"/>
    <property type="evidence" value="ECO:0007669"/>
    <property type="project" value="UniProtKB-SubCell"/>
</dbReference>
<dbReference type="Pfam" id="PF01925">
    <property type="entry name" value="TauE"/>
    <property type="match status" value="1"/>
</dbReference>
<dbReference type="InterPro" id="IPR002781">
    <property type="entry name" value="TM_pro_TauE-like"/>
</dbReference>
<reference evidence="7" key="1">
    <citation type="submission" date="2022-07" db="EMBL/GenBank/DDBJ databases">
        <title>Genome analysis of Parmales, a sister group of diatoms, reveals the evolutionary specialization of diatoms from phago-mixotrophs to photoautotrophs.</title>
        <authorList>
            <person name="Ban H."/>
            <person name="Sato S."/>
            <person name="Yoshikawa S."/>
            <person name="Kazumasa Y."/>
            <person name="Nakamura Y."/>
            <person name="Ichinomiya M."/>
            <person name="Saitoh K."/>
            <person name="Sato N."/>
            <person name="Blanc-Mathieu R."/>
            <person name="Endo H."/>
            <person name="Kuwata A."/>
            <person name="Ogata H."/>
        </authorList>
    </citation>
    <scope>NUCLEOTIDE SEQUENCE</scope>
</reference>
<organism evidence="7 8">
    <name type="scientific">Triparma retinervis</name>
    <dbReference type="NCBI Taxonomy" id="2557542"/>
    <lineage>
        <taxon>Eukaryota</taxon>
        <taxon>Sar</taxon>
        <taxon>Stramenopiles</taxon>
        <taxon>Ochrophyta</taxon>
        <taxon>Bolidophyceae</taxon>
        <taxon>Parmales</taxon>
        <taxon>Triparmaceae</taxon>
        <taxon>Triparma</taxon>
    </lineage>
</organism>
<evidence type="ECO:0000256" key="4">
    <source>
        <dbReference type="ARBA" id="ARBA00023136"/>
    </source>
</evidence>
<feature type="transmembrane region" description="Helical" evidence="6">
    <location>
        <begin position="89"/>
        <end position="116"/>
    </location>
</feature>
<keyword evidence="2 6" id="KW-0812">Transmembrane</keyword>
<keyword evidence="4 6" id="KW-0472">Membrane</keyword>
<keyword evidence="3 6" id="KW-1133">Transmembrane helix</keyword>
<protein>
    <recommendedName>
        <fullName evidence="9">Membrane transporter protein</fullName>
    </recommendedName>
</protein>
<gene>
    <name evidence="7" type="ORF">TrRE_jg3383</name>
</gene>
<dbReference type="AlphaFoldDB" id="A0A9W7G1Z5"/>
<dbReference type="OrthoDB" id="198838at2759"/>
<feature type="transmembrane region" description="Helical" evidence="6">
    <location>
        <begin position="6"/>
        <end position="26"/>
    </location>
</feature>
<dbReference type="PANTHER" id="PTHR43701">
    <property type="entry name" value="MEMBRANE TRANSPORTER PROTEIN MJ0441-RELATED"/>
    <property type="match status" value="1"/>
</dbReference>
<dbReference type="PANTHER" id="PTHR43701:SF2">
    <property type="entry name" value="MEMBRANE TRANSPORTER PROTEIN YJNA-RELATED"/>
    <property type="match status" value="1"/>
</dbReference>
<feature type="transmembrane region" description="Helical" evidence="6">
    <location>
        <begin position="192"/>
        <end position="208"/>
    </location>
</feature>
<evidence type="ECO:0008006" key="9">
    <source>
        <dbReference type="Google" id="ProtNLM"/>
    </source>
</evidence>
<proteinExistence type="predicted"/>
<evidence type="ECO:0000256" key="6">
    <source>
        <dbReference type="SAM" id="Phobius"/>
    </source>
</evidence>